<dbReference type="Proteomes" id="UP000321261">
    <property type="component" value="Unassembled WGS sequence"/>
</dbReference>
<dbReference type="Pfam" id="PF07690">
    <property type="entry name" value="MFS_1"/>
    <property type="match status" value="1"/>
</dbReference>
<feature type="transmembrane region" description="Helical" evidence="5">
    <location>
        <begin position="211"/>
        <end position="229"/>
    </location>
</feature>
<evidence type="ECO:0000313" key="8">
    <source>
        <dbReference type="Proteomes" id="UP000321261"/>
    </source>
</evidence>
<dbReference type="Gene3D" id="1.20.1250.20">
    <property type="entry name" value="MFS general substrate transporter like domains"/>
    <property type="match status" value="1"/>
</dbReference>
<dbReference type="GO" id="GO:0005886">
    <property type="term" value="C:plasma membrane"/>
    <property type="evidence" value="ECO:0007669"/>
    <property type="project" value="UniProtKB-SubCell"/>
</dbReference>
<feature type="transmembrane region" description="Helical" evidence="5">
    <location>
        <begin position="56"/>
        <end position="74"/>
    </location>
</feature>
<feature type="transmembrane region" description="Helical" evidence="5">
    <location>
        <begin position="300"/>
        <end position="320"/>
    </location>
</feature>
<evidence type="ECO:0000256" key="4">
    <source>
        <dbReference type="ARBA" id="ARBA00023136"/>
    </source>
</evidence>
<feature type="transmembrane region" description="Helical" evidence="5">
    <location>
        <begin position="267"/>
        <end position="288"/>
    </location>
</feature>
<accession>A0A561SN29</accession>
<feature type="transmembrane region" description="Helical" evidence="5">
    <location>
        <begin position="175"/>
        <end position="199"/>
    </location>
</feature>
<dbReference type="InterPro" id="IPR036259">
    <property type="entry name" value="MFS_trans_sf"/>
</dbReference>
<dbReference type="InterPro" id="IPR020846">
    <property type="entry name" value="MFS_dom"/>
</dbReference>
<evidence type="ECO:0000313" key="7">
    <source>
        <dbReference type="EMBL" id="TWF76265.1"/>
    </source>
</evidence>
<evidence type="ECO:0000256" key="5">
    <source>
        <dbReference type="SAM" id="Phobius"/>
    </source>
</evidence>
<feature type="domain" description="Major facilitator superfamily (MFS) profile" evidence="6">
    <location>
        <begin position="22"/>
        <end position="449"/>
    </location>
</feature>
<feature type="transmembrane region" description="Helical" evidence="5">
    <location>
        <begin position="235"/>
        <end position="255"/>
    </location>
</feature>
<dbReference type="InterPro" id="IPR011701">
    <property type="entry name" value="MFS"/>
</dbReference>
<keyword evidence="4 5" id="KW-0472">Membrane</keyword>
<feature type="transmembrane region" description="Helical" evidence="5">
    <location>
        <begin position="332"/>
        <end position="351"/>
    </location>
</feature>
<keyword evidence="8" id="KW-1185">Reference proteome</keyword>
<gene>
    <name evidence="7" type="ORF">FHX44_112155</name>
</gene>
<evidence type="ECO:0000256" key="2">
    <source>
        <dbReference type="ARBA" id="ARBA00022692"/>
    </source>
</evidence>
<reference evidence="7 8" key="1">
    <citation type="submission" date="2019-06" db="EMBL/GenBank/DDBJ databases">
        <title>Sequencing the genomes of 1000 actinobacteria strains.</title>
        <authorList>
            <person name="Klenk H.-P."/>
        </authorList>
    </citation>
    <scope>NUCLEOTIDE SEQUENCE [LARGE SCALE GENOMIC DNA]</scope>
    <source>
        <strain evidence="7 8">DSM 45671</strain>
    </source>
</reference>
<keyword evidence="3 5" id="KW-1133">Transmembrane helix</keyword>
<proteinExistence type="predicted"/>
<protein>
    <submittedName>
        <fullName evidence="7">Putative MFS family arabinose efflux permease</fullName>
    </submittedName>
</protein>
<feature type="transmembrane region" description="Helical" evidence="5">
    <location>
        <begin position="404"/>
        <end position="420"/>
    </location>
</feature>
<dbReference type="AlphaFoldDB" id="A0A561SN29"/>
<feature type="transmembrane region" description="Helical" evidence="5">
    <location>
        <begin position="86"/>
        <end position="105"/>
    </location>
</feature>
<dbReference type="PANTHER" id="PTHR23501">
    <property type="entry name" value="MAJOR FACILITATOR SUPERFAMILY"/>
    <property type="match status" value="1"/>
</dbReference>
<sequence>MTAAQSPTAVRDELFGPSRRATTIGIVLLISLIAFEAMGVNTAMPALVADLGGVALYAWPFVSFMAASVFATVLGGRWCDRAGPAVPLVVSPLMFGVGLLVAGTATTMTQLLVGRVLQGAGAGMSSVAIFVLIAAVYPERARPAVFGLISSAWVLPALLGPPVSGLVTQALSWHWVFLGLVPLVLVATALVVPAVRTLTPPERGAGAGRRGVVPAAFAASAGVAALSWASQHVSVLAAVVGAVSVAVLVPALLRLFPRGVFRLGRGIPTIVASRGLLAGVFFTINSYLPLMLEATHGWSLATAGIPLIVGALAWSGASAWQGKHPDLPRERLLRIGFCAVTVGAAGMLLVAPTWGVPWLALPFWAIAGLGMGLGFSSVSFLLLQQSEPHETGFHTSAAQIADQLGTATLIGAGGAVLALLGTPAAALPVLIAVLVALGLVGVLGAPRTAGQTGSANTTTLSE</sequence>
<feature type="transmembrane region" description="Helical" evidence="5">
    <location>
        <begin position="117"/>
        <end position="137"/>
    </location>
</feature>
<comment type="subcellular location">
    <subcellularLocation>
        <location evidence="1">Cell membrane</location>
        <topology evidence="1">Multi-pass membrane protein</topology>
    </subcellularLocation>
</comment>
<name>A0A561SN29_9PSEU</name>
<dbReference type="PANTHER" id="PTHR23501:SF154">
    <property type="entry name" value="MULTIDRUG-EFFLUX TRANSPORTER RV1634-RELATED"/>
    <property type="match status" value="1"/>
</dbReference>
<dbReference type="EMBL" id="VIWU01000001">
    <property type="protein sequence ID" value="TWF76265.1"/>
    <property type="molecule type" value="Genomic_DNA"/>
</dbReference>
<evidence type="ECO:0000259" key="6">
    <source>
        <dbReference type="PROSITE" id="PS50850"/>
    </source>
</evidence>
<dbReference type="RefSeq" id="WP_246170300.1">
    <property type="nucleotide sequence ID" value="NZ_VIWU01000001.1"/>
</dbReference>
<keyword evidence="2 5" id="KW-0812">Transmembrane</keyword>
<feature type="transmembrane region" description="Helical" evidence="5">
    <location>
        <begin position="144"/>
        <end position="163"/>
    </location>
</feature>
<evidence type="ECO:0000256" key="3">
    <source>
        <dbReference type="ARBA" id="ARBA00022989"/>
    </source>
</evidence>
<organism evidence="7 8">
    <name type="scientific">Pseudonocardia hierapolitana</name>
    <dbReference type="NCBI Taxonomy" id="1128676"/>
    <lineage>
        <taxon>Bacteria</taxon>
        <taxon>Bacillati</taxon>
        <taxon>Actinomycetota</taxon>
        <taxon>Actinomycetes</taxon>
        <taxon>Pseudonocardiales</taxon>
        <taxon>Pseudonocardiaceae</taxon>
        <taxon>Pseudonocardia</taxon>
    </lineage>
</organism>
<feature type="transmembrane region" description="Helical" evidence="5">
    <location>
        <begin position="363"/>
        <end position="383"/>
    </location>
</feature>
<feature type="transmembrane region" description="Helical" evidence="5">
    <location>
        <begin position="21"/>
        <end position="44"/>
    </location>
</feature>
<feature type="transmembrane region" description="Helical" evidence="5">
    <location>
        <begin position="426"/>
        <end position="445"/>
    </location>
</feature>
<dbReference type="SUPFAM" id="SSF103473">
    <property type="entry name" value="MFS general substrate transporter"/>
    <property type="match status" value="1"/>
</dbReference>
<dbReference type="PROSITE" id="PS50850">
    <property type="entry name" value="MFS"/>
    <property type="match status" value="1"/>
</dbReference>
<dbReference type="GO" id="GO:0022857">
    <property type="term" value="F:transmembrane transporter activity"/>
    <property type="evidence" value="ECO:0007669"/>
    <property type="project" value="InterPro"/>
</dbReference>
<dbReference type="PRINTS" id="PR01036">
    <property type="entry name" value="TCRTETB"/>
</dbReference>
<evidence type="ECO:0000256" key="1">
    <source>
        <dbReference type="ARBA" id="ARBA00004651"/>
    </source>
</evidence>
<comment type="caution">
    <text evidence="7">The sequence shown here is derived from an EMBL/GenBank/DDBJ whole genome shotgun (WGS) entry which is preliminary data.</text>
</comment>